<dbReference type="PANTHER" id="PTHR30483">
    <property type="entry name" value="LEUCINE-SPECIFIC-BINDING PROTEIN"/>
    <property type="match status" value="1"/>
</dbReference>
<evidence type="ECO:0000256" key="2">
    <source>
        <dbReference type="ARBA" id="ARBA00022729"/>
    </source>
</evidence>
<dbReference type="SUPFAM" id="SSF53822">
    <property type="entry name" value="Periplasmic binding protein-like I"/>
    <property type="match status" value="1"/>
</dbReference>
<keyword evidence="6" id="KW-1185">Reference proteome</keyword>
<sequence>MKIKKIVSALSLLCATGLAGAADNKPIKIGFITDGASLYSDIDGIGGKEAMEMAIADFGGSVLGRKVEILYADHQNKADIAASKAREWIDQEGVNVIFGGTNSGTALATAKVTSEKKRIYINNGAGTSALTNEQCSPYTIHYTYDTIALANVTGKAMVDKGNKNWYFLTADYAFGEQLQKDATKVVLDNGGKVLGSVKHPLNASDFSSFLLQAQSSKAQVLGLANAGGDTINSVKAAAEFGINKSMKLAGLLVFITDIHSIGIKNAAGLLATEAWYWDLNEESRAFAGRFIQKLKRMPTSVHAGDYSSMLSYLKAVKAAGTDNPDKVMTELRKMKINDLFTKGGYIRKDGTMVHDMYLFETKKAEEVTKPWDYYKVVNKISGEQAFNTLAESKCPLVK</sequence>
<evidence type="ECO:0000256" key="3">
    <source>
        <dbReference type="SAM" id="SignalP"/>
    </source>
</evidence>
<evidence type="ECO:0000313" key="5">
    <source>
        <dbReference type="EMBL" id="SMC75766.1"/>
    </source>
</evidence>
<reference evidence="5 6" key="1">
    <citation type="submission" date="2017-04" db="EMBL/GenBank/DDBJ databases">
        <authorList>
            <person name="Afonso C.L."/>
            <person name="Miller P.J."/>
            <person name="Scott M.A."/>
            <person name="Spackman E."/>
            <person name="Goraichik I."/>
            <person name="Dimitrov K.M."/>
            <person name="Suarez D.L."/>
            <person name="Swayne D.E."/>
        </authorList>
    </citation>
    <scope>NUCLEOTIDE SEQUENCE [LARGE SCALE GENOMIC DNA]</scope>
    <source>
        <strain evidence="5 6">VK13</strain>
    </source>
</reference>
<dbReference type="InterPro" id="IPR051010">
    <property type="entry name" value="BCAA_transport"/>
</dbReference>
<dbReference type="InterPro" id="IPR028082">
    <property type="entry name" value="Peripla_BP_I"/>
</dbReference>
<evidence type="ECO:0000256" key="1">
    <source>
        <dbReference type="ARBA" id="ARBA00010062"/>
    </source>
</evidence>
<dbReference type="EMBL" id="FWXJ01000015">
    <property type="protein sequence ID" value="SMC75766.1"/>
    <property type="molecule type" value="Genomic_DNA"/>
</dbReference>
<name>A0A1W2BSP9_9BURK</name>
<dbReference type="Pfam" id="PF13458">
    <property type="entry name" value="Peripla_BP_6"/>
    <property type="match status" value="1"/>
</dbReference>
<feature type="signal peptide" evidence="3">
    <location>
        <begin position="1"/>
        <end position="21"/>
    </location>
</feature>
<dbReference type="Gene3D" id="3.40.50.2300">
    <property type="match status" value="2"/>
</dbReference>
<evidence type="ECO:0000259" key="4">
    <source>
        <dbReference type="Pfam" id="PF13458"/>
    </source>
</evidence>
<evidence type="ECO:0000313" key="6">
    <source>
        <dbReference type="Proteomes" id="UP000192708"/>
    </source>
</evidence>
<keyword evidence="2 3" id="KW-0732">Signal</keyword>
<accession>A0A1W2BSP9</accession>
<dbReference type="PANTHER" id="PTHR30483:SF6">
    <property type="entry name" value="PERIPLASMIC BINDING PROTEIN OF ABC TRANSPORTER FOR NATURAL AMINO ACIDS"/>
    <property type="match status" value="1"/>
</dbReference>
<gene>
    <name evidence="5" type="ORF">SAMN06296008_11534</name>
</gene>
<organism evidence="5 6">
    <name type="scientific">Polynucleobacter kasalickyi</name>
    <dbReference type="NCBI Taxonomy" id="1938817"/>
    <lineage>
        <taxon>Bacteria</taxon>
        <taxon>Pseudomonadati</taxon>
        <taxon>Pseudomonadota</taxon>
        <taxon>Betaproteobacteria</taxon>
        <taxon>Burkholderiales</taxon>
        <taxon>Burkholderiaceae</taxon>
        <taxon>Polynucleobacter</taxon>
    </lineage>
</organism>
<dbReference type="CDD" id="cd06327">
    <property type="entry name" value="PBP1_SBP-like"/>
    <property type="match status" value="1"/>
</dbReference>
<dbReference type="OrthoDB" id="8887944at2"/>
<feature type="chain" id="PRO_5012845584" evidence="3">
    <location>
        <begin position="22"/>
        <end position="398"/>
    </location>
</feature>
<comment type="similarity">
    <text evidence="1">Belongs to the leucine-binding protein family.</text>
</comment>
<feature type="domain" description="Leucine-binding protein" evidence="4">
    <location>
        <begin position="26"/>
        <end position="363"/>
    </location>
</feature>
<dbReference type="Proteomes" id="UP000192708">
    <property type="component" value="Unassembled WGS sequence"/>
</dbReference>
<dbReference type="InterPro" id="IPR028081">
    <property type="entry name" value="Leu-bd"/>
</dbReference>
<dbReference type="STRING" id="1938817.SAMN06296008_11534"/>
<proteinExistence type="inferred from homology"/>
<dbReference type="AlphaFoldDB" id="A0A1W2BSP9"/>
<dbReference type="RefSeq" id="WP_143736178.1">
    <property type="nucleotide sequence ID" value="NZ_FWXJ01000015.1"/>
</dbReference>
<protein>
    <submittedName>
        <fullName evidence="5">Amino acid/amide ABC transporter substrate-binding protein, HAAT family</fullName>
    </submittedName>
</protein>